<organism evidence="1 2">
    <name type="scientific">Candidatus Giovannonibacteria bacterium RIFCSPHIGHO2_02_43_13</name>
    <dbReference type="NCBI Taxonomy" id="1798330"/>
    <lineage>
        <taxon>Bacteria</taxon>
        <taxon>Candidatus Giovannoniibacteriota</taxon>
    </lineage>
</organism>
<name>A0A1F5WT70_9BACT</name>
<dbReference type="AlphaFoldDB" id="A0A1F5WT70"/>
<comment type="caution">
    <text evidence="1">The sequence shown here is derived from an EMBL/GenBank/DDBJ whole genome shotgun (WGS) entry which is preliminary data.</text>
</comment>
<protein>
    <submittedName>
        <fullName evidence="1">Uncharacterized protein</fullName>
    </submittedName>
</protein>
<accession>A0A1F5WT70</accession>
<sequence length="99" mass="11649">MTFEIRFNGARLADWFPVVHVQYNDAYKSSYITFDIRDKQVRDRLHIVLGVGNAIGALRCENKRWLIETKNTHRHIDKQFLYGEVLDSNGQFSPFLLHP</sequence>
<dbReference type="EMBL" id="MFHI01000017">
    <property type="protein sequence ID" value="OGF78833.1"/>
    <property type="molecule type" value="Genomic_DNA"/>
</dbReference>
<dbReference type="Proteomes" id="UP000178425">
    <property type="component" value="Unassembled WGS sequence"/>
</dbReference>
<gene>
    <name evidence="1" type="ORF">A2W54_04265</name>
</gene>
<evidence type="ECO:0000313" key="2">
    <source>
        <dbReference type="Proteomes" id="UP000178425"/>
    </source>
</evidence>
<evidence type="ECO:0000313" key="1">
    <source>
        <dbReference type="EMBL" id="OGF78833.1"/>
    </source>
</evidence>
<proteinExistence type="predicted"/>
<reference evidence="1 2" key="1">
    <citation type="journal article" date="2016" name="Nat. Commun.">
        <title>Thousands of microbial genomes shed light on interconnected biogeochemical processes in an aquifer system.</title>
        <authorList>
            <person name="Anantharaman K."/>
            <person name="Brown C.T."/>
            <person name="Hug L.A."/>
            <person name="Sharon I."/>
            <person name="Castelle C.J."/>
            <person name="Probst A.J."/>
            <person name="Thomas B.C."/>
            <person name="Singh A."/>
            <person name="Wilkins M.J."/>
            <person name="Karaoz U."/>
            <person name="Brodie E.L."/>
            <person name="Williams K.H."/>
            <person name="Hubbard S.S."/>
            <person name="Banfield J.F."/>
        </authorList>
    </citation>
    <scope>NUCLEOTIDE SEQUENCE [LARGE SCALE GENOMIC DNA]</scope>
</reference>